<dbReference type="Pfam" id="PF12836">
    <property type="entry name" value="HHH_3"/>
    <property type="match status" value="1"/>
</dbReference>
<dbReference type="NCBIfam" id="TIGR00426">
    <property type="entry name" value="competence protein ComEA helix-hairpin-helix repeat region"/>
    <property type="match status" value="1"/>
</dbReference>
<evidence type="ECO:0000259" key="3">
    <source>
        <dbReference type="SMART" id="SM00278"/>
    </source>
</evidence>
<name>A0A143P970_9STAP</name>
<organism evidence="5 6">
    <name type="scientific">Staphylococcus condimenti</name>
    <dbReference type="NCBI Taxonomy" id="70255"/>
    <lineage>
        <taxon>Bacteria</taxon>
        <taxon>Bacillati</taxon>
        <taxon>Bacillota</taxon>
        <taxon>Bacilli</taxon>
        <taxon>Bacillales</taxon>
        <taxon>Staphylococcaceae</taxon>
        <taxon>Staphylococcus</taxon>
    </lineage>
</organism>
<accession>A0A143P970</accession>
<dbReference type="InterPro" id="IPR051675">
    <property type="entry name" value="Endo/Exo/Phosphatase_dom_1"/>
</dbReference>
<gene>
    <name evidence="5" type="ORF">EIG99_12805</name>
    <name evidence="4" type="ORF">I6J05_04305</name>
</gene>
<keyword evidence="2" id="KW-0472">Membrane</keyword>
<dbReference type="Proteomes" id="UP000595942">
    <property type="component" value="Chromosome"/>
</dbReference>
<dbReference type="OrthoDB" id="9790239at2"/>
<reference evidence="5 6" key="1">
    <citation type="submission" date="2018-11" db="EMBL/GenBank/DDBJ databases">
        <title>Genomic profiling of Staphylococcus species from a Poultry farm system in KwaZulu-Natal, South Africa.</title>
        <authorList>
            <person name="Amoako D.G."/>
            <person name="Somboro A.M."/>
            <person name="Abia A.L.K."/>
            <person name="Bester L.A."/>
            <person name="Essack S.Y."/>
        </authorList>
    </citation>
    <scope>NUCLEOTIDE SEQUENCE [LARGE SCALE GENOMIC DNA]</scope>
    <source>
        <strain evidence="5 6">SA11</strain>
    </source>
</reference>
<reference evidence="4 7" key="2">
    <citation type="submission" date="2021-01" db="EMBL/GenBank/DDBJ databases">
        <title>FDA dAtabase for Regulatory Grade micrObial Sequences (FDA-ARGOS): Supporting development and validation of Infectious Disease Dx tests.</title>
        <authorList>
            <person name="Sproer C."/>
            <person name="Gronow S."/>
            <person name="Severitt S."/>
            <person name="Schroder I."/>
            <person name="Tallon L."/>
            <person name="Sadzewicz L."/>
            <person name="Zhao X."/>
            <person name="Boylan J."/>
            <person name="Ott S."/>
            <person name="Bowen H."/>
            <person name="Vavikolanu K."/>
            <person name="Mehta A."/>
            <person name="Aluvathingal J."/>
            <person name="Nadendla S."/>
            <person name="Lowell S."/>
            <person name="Myers T."/>
            <person name="Yan Y."/>
            <person name="Sichtig H."/>
        </authorList>
    </citation>
    <scope>NUCLEOTIDE SEQUENCE [LARGE SCALE GENOMIC DNA]</scope>
    <source>
        <strain evidence="4 7">FDAARGOS_1148</strain>
    </source>
</reference>
<dbReference type="Gene3D" id="1.10.150.310">
    <property type="entry name" value="Tex RuvX-like domain-like"/>
    <property type="match status" value="1"/>
</dbReference>
<dbReference type="SMART" id="SM00278">
    <property type="entry name" value="HhH1"/>
    <property type="match status" value="2"/>
</dbReference>
<dbReference type="GO" id="GO:0015628">
    <property type="term" value="P:protein secretion by the type II secretion system"/>
    <property type="evidence" value="ECO:0007669"/>
    <property type="project" value="TreeGrafter"/>
</dbReference>
<dbReference type="EMBL" id="CP068073">
    <property type="protein sequence ID" value="QQS83548.1"/>
    <property type="molecule type" value="Genomic_DNA"/>
</dbReference>
<feature type="region of interest" description="Disordered" evidence="1">
    <location>
        <begin position="44"/>
        <end position="70"/>
    </location>
</feature>
<keyword evidence="2" id="KW-1133">Transmembrane helix</keyword>
<evidence type="ECO:0000256" key="2">
    <source>
        <dbReference type="SAM" id="Phobius"/>
    </source>
</evidence>
<keyword evidence="2" id="KW-0812">Transmembrane</keyword>
<dbReference type="RefSeq" id="WP_047131806.1">
    <property type="nucleotide sequence ID" value="NZ_CP015114.1"/>
</dbReference>
<dbReference type="SUPFAM" id="SSF47781">
    <property type="entry name" value="RuvA domain 2-like"/>
    <property type="match status" value="1"/>
</dbReference>
<evidence type="ECO:0000313" key="5">
    <source>
        <dbReference type="EMBL" id="RZH99986.1"/>
    </source>
</evidence>
<dbReference type="GeneID" id="93726503"/>
<dbReference type="KEGG" id="scv:A4G25_01410"/>
<dbReference type="InterPro" id="IPR004509">
    <property type="entry name" value="Competence_ComEA_HhH"/>
</dbReference>
<evidence type="ECO:0000313" key="4">
    <source>
        <dbReference type="EMBL" id="QQS83548.1"/>
    </source>
</evidence>
<dbReference type="Gene3D" id="3.10.560.10">
    <property type="entry name" value="Outer membrane lipoprotein wza domain like"/>
    <property type="match status" value="1"/>
</dbReference>
<sequence>MFEKLKLYIENYKQFRYLAIILIVSVIALLIIFKPDESSTKIEEKNTVDSQNNAVKKYQNDEQQIASKKVSDPNIKSKKVMVDIKGAVKHPNVYEMSDTQRIKDVLSKAEPTDKADLNLINLSEKLVDQKMIYIPEKGKDAVNPQIVNNTSATSGITSNQQKINLNTAKESELTSITGLGPSKAKAIIEYRETKGSFNKIDQLKEIKGFGDKTYEKLKDYLTV</sequence>
<dbReference type="GO" id="GO:0015627">
    <property type="term" value="C:type II protein secretion system complex"/>
    <property type="evidence" value="ECO:0007669"/>
    <property type="project" value="TreeGrafter"/>
</dbReference>
<dbReference type="InterPro" id="IPR010994">
    <property type="entry name" value="RuvA_2-like"/>
</dbReference>
<dbReference type="AlphaFoldDB" id="A0A143P970"/>
<evidence type="ECO:0000256" key="1">
    <source>
        <dbReference type="SAM" id="MobiDB-lite"/>
    </source>
</evidence>
<dbReference type="PANTHER" id="PTHR21180:SF32">
    <property type="entry name" value="ENDONUCLEASE_EXONUCLEASE_PHOSPHATASE FAMILY DOMAIN-CONTAINING PROTEIN 1"/>
    <property type="match status" value="1"/>
</dbReference>
<dbReference type="InterPro" id="IPR003583">
    <property type="entry name" value="Hlx-hairpin-Hlx_DNA-bd_motif"/>
</dbReference>
<feature type="domain" description="Helix-hairpin-helix DNA-binding motif class 1" evidence="3">
    <location>
        <begin position="171"/>
        <end position="190"/>
    </location>
</feature>
<keyword evidence="7" id="KW-1185">Reference proteome</keyword>
<dbReference type="PANTHER" id="PTHR21180">
    <property type="entry name" value="ENDONUCLEASE/EXONUCLEASE/PHOSPHATASE FAMILY DOMAIN-CONTAINING PROTEIN 1"/>
    <property type="match status" value="1"/>
</dbReference>
<protein>
    <submittedName>
        <fullName evidence="5">ComEA protein</fullName>
    </submittedName>
    <submittedName>
        <fullName evidence="4">Helix-hairpin-helix domain-containing protein</fullName>
    </submittedName>
</protein>
<dbReference type="GO" id="GO:0003677">
    <property type="term" value="F:DNA binding"/>
    <property type="evidence" value="ECO:0007669"/>
    <property type="project" value="InterPro"/>
</dbReference>
<feature type="transmembrane region" description="Helical" evidence="2">
    <location>
        <begin position="15"/>
        <end position="33"/>
    </location>
</feature>
<dbReference type="EMBL" id="RQTE01000366">
    <property type="protein sequence ID" value="RZH99986.1"/>
    <property type="molecule type" value="Genomic_DNA"/>
</dbReference>
<dbReference type="Proteomes" id="UP000293854">
    <property type="component" value="Unassembled WGS sequence"/>
</dbReference>
<evidence type="ECO:0000313" key="6">
    <source>
        <dbReference type="Proteomes" id="UP000293854"/>
    </source>
</evidence>
<feature type="domain" description="Helix-hairpin-helix DNA-binding motif class 1" evidence="3">
    <location>
        <begin position="201"/>
        <end position="220"/>
    </location>
</feature>
<proteinExistence type="predicted"/>
<dbReference type="GO" id="GO:0006281">
    <property type="term" value="P:DNA repair"/>
    <property type="evidence" value="ECO:0007669"/>
    <property type="project" value="InterPro"/>
</dbReference>
<evidence type="ECO:0000313" key="7">
    <source>
        <dbReference type="Proteomes" id="UP000595942"/>
    </source>
</evidence>